<feature type="binding site" evidence="9">
    <location>
        <begin position="375"/>
        <end position="376"/>
    </location>
    <ligand>
        <name>ATP</name>
        <dbReference type="ChEBI" id="CHEBI:30616"/>
    </ligand>
</feature>
<keyword evidence="4 9" id="KW-0547">Nucleotide-binding</keyword>
<dbReference type="InterPro" id="IPR033738">
    <property type="entry name" value="AsnB_N"/>
</dbReference>
<comment type="catalytic activity">
    <reaction evidence="7">
        <text>L-aspartate + L-glutamine + ATP + H2O = L-asparagine + L-glutamate + AMP + diphosphate + H(+)</text>
        <dbReference type="Rhea" id="RHEA:12228"/>
        <dbReference type="ChEBI" id="CHEBI:15377"/>
        <dbReference type="ChEBI" id="CHEBI:15378"/>
        <dbReference type="ChEBI" id="CHEBI:29985"/>
        <dbReference type="ChEBI" id="CHEBI:29991"/>
        <dbReference type="ChEBI" id="CHEBI:30616"/>
        <dbReference type="ChEBI" id="CHEBI:33019"/>
        <dbReference type="ChEBI" id="CHEBI:58048"/>
        <dbReference type="ChEBI" id="CHEBI:58359"/>
        <dbReference type="ChEBI" id="CHEBI:456215"/>
        <dbReference type="EC" id="6.3.5.4"/>
    </reaction>
</comment>
<evidence type="ECO:0000313" key="13">
    <source>
        <dbReference type="Proteomes" id="UP000290174"/>
    </source>
</evidence>
<reference evidence="12 13" key="1">
    <citation type="submission" date="2018-11" db="EMBL/GenBank/DDBJ databases">
        <title>Bradyrhizobium sp. nov., isolated from effective nodules of peanut in China.</title>
        <authorList>
            <person name="Li Y."/>
        </authorList>
    </citation>
    <scope>NUCLEOTIDE SEQUENCE [LARGE SCALE GENOMIC DNA]</scope>
    <source>
        <strain evidence="12 13">CCBAU 51770</strain>
    </source>
</reference>
<dbReference type="GO" id="GO:0006529">
    <property type="term" value="P:asparagine biosynthetic process"/>
    <property type="evidence" value="ECO:0007669"/>
    <property type="project" value="UniProtKB-KW"/>
</dbReference>
<evidence type="ECO:0000256" key="10">
    <source>
        <dbReference type="PIRSR" id="PIRSR001589-3"/>
    </source>
</evidence>
<accession>A0A4Q0QLF8</accession>
<evidence type="ECO:0000256" key="3">
    <source>
        <dbReference type="ARBA" id="ARBA00012737"/>
    </source>
</evidence>
<dbReference type="CDD" id="cd01991">
    <property type="entry name" value="Asn_synthase_B_C"/>
    <property type="match status" value="1"/>
</dbReference>
<comment type="pathway">
    <text evidence="1">Amino-acid biosynthesis; L-asparagine biosynthesis; L-asparagine from L-aspartate (L-Gln route): step 1/1.</text>
</comment>
<evidence type="ECO:0000256" key="6">
    <source>
        <dbReference type="ARBA" id="ARBA00022962"/>
    </source>
</evidence>
<dbReference type="RefSeq" id="WP_128932701.1">
    <property type="nucleotide sequence ID" value="NZ_CP022221.1"/>
</dbReference>
<keyword evidence="8" id="KW-0028">Amino-acid biosynthesis</keyword>
<protein>
    <recommendedName>
        <fullName evidence="3">asparagine synthase (glutamine-hydrolyzing)</fullName>
        <ecNumber evidence="3">6.3.5.4</ecNumber>
    </recommendedName>
</protein>
<feature type="binding site" evidence="9">
    <location>
        <position position="106"/>
    </location>
    <ligand>
        <name>L-glutamine</name>
        <dbReference type="ChEBI" id="CHEBI:58359"/>
    </ligand>
</feature>
<dbReference type="PANTHER" id="PTHR43284:SF1">
    <property type="entry name" value="ASPARAGINE SYNTHETASE"/>
    <property type="match status" value="1"/>
</dbReference>
<comment type="similarity">
    <text evidence="2">Belongs to the asparagine synthetase family.</text>
</comment>
<gene>
    <name evidence="12" type="primary">asnB</name>
    <name evidence="12" type="ORF">EAS61_20325</name>
</gene>
<dbReference type="PIRSF" id="PIRSF001589">
    <property type="entry name" value="Asn_synthetase_glu-h"/>
    <property type="match status" value="1"/>
</dbReference>
<evidence type="ECO:0000256" key="1">
    <source>
        <dbReference type="ARBA" id="ARBA00005187"/>
    </source>
</evidence>
<dbReference type="Pfam" id="PF13522">
    <property type="entry name" value="GATase_6"/>
    <property type="match status" value="1"/>
</dbReference>
<dbReference type="InterPro" id="IPR051786">
    <property type="entry name" value="ASN_synthetase/amidase"/>
</dbReference>
<dbReference type="CDD" id="cd00712">
    <property type="entry name" value="AsnB"/>
    <property type="match status" value="1"/>
</dbReference>
<feature type="domain" description="Glutamine amidotransferase type-2" evidence="11">
    <location>
        <begin position="2"/>
        <end position="220"/>
    </location>
</feature>
<dbReference type="Pfam" id="PF00733">
    <property type="entry name" value="Asn_synthase"/>
    <property type="match status" value="1"/>
</dbReference>
<evidence type="ECO:0000256" key="9">
    <source>
        <dbReference type="PIRSR" id="PIRSR001589-2"/>
    </source>
</evidence>
<dbReference type="GO" id="GO:0005524">
    <property type="term" value="F:ATP binding"/>
    <property type="evidence" value="ECO:0007669"/>
    <property type="project" value="UniProtKB-KW"/>
</dbReference>
<evidence type="ECO:0000256" key="7">
    <source>
        <dbReference type="ARBA" id="ARBA00048741"/>
    </source>
</evidence>
<dbReference type="EMBL" id="RKMK01000018">
    <property type="protein sequence ID" value="RXG94515.1"/>
    <property type="molecule type" value="Genomic_DNA"/>
</dbReference>
<evidence type="ECO:0000313" key="12">
    <source>
        <dbReference type="EMBL" id="RXG94515.1"/>
    </source>
</evidence>
<dbReference type="NCBIfam" id="TIGR01536">
    <property type="entry name" value="asn_synth_AEB"/>
    <property type="match status" value="1"/>
</dbReference>
<evidence type="ECO:0000256" key="5">
    <source>
        <dbReference type="ARBA" id="ARBA00022840"/>
    </source>
</evidence>
<dbReference type="InterPro" id="IPR014729">
    <property type="entry name" value="Rossmann-like_a/b/a_fold"/>
</dbReference>
<dbReference type="InterPro" id="IPR017932">
    <property type="entry name" value="GATase_2_dom"/>
</dbReference>
<evidence type="ECO:0000256" key="2">
    <source>
        <dbReference type="ARBA" id="ARBA00005752"/>
    </source>
</evidence>
<keyword evidence="8" id="KW-0061">Asparagine biosynthesis</keyword>
<dbReference type="GO" id="GO:0005829">
    <property type="term" value="C:cytosol"/>
    <property type="evidence" value="ECO:0007669"/>
    <property type="project" value="TreeGrafter"/>
</dbReference>
<keyword evidence="6 8" id="KW-0315">Glutamine amidotransferase</keyword>
<dbReference type="GO" id="GO:0004066">
    <property type="term" value="F:asparagine synthase (glutamine-hydrolyzing) activity"/>
    <property type="evidence" value="ECO:0007669"/>
    <property type="project" value="UniProtKB-EC"/>
</dbReference>
<comment type="caution">
    <text evidence="12">The sequence shown here is derived from an EMBL/GenBank/DDBJ whole genome shotgun (WGS) entry which is preliminary data.</text>
</comment>
<organism evidence="12 13">
    <name type="scientific">Bradyrhizobium zhanjiangense</name>
    <dbReference type="NCBI Taxonomy" id="1325107"/>
    <lineage>
        <taxon>Bacteria</taxon>
        <taxon>Pseudomonadati</taxon>
        <taxon>Pseudomonadota</taxon>
        <taxon>Alphaproteobacteria</taxon>
        <taxon>Hyphomicrobiales</taxon>
        <taxon>Nitrobacteraceae</taxon>
        <taxon>Bradyrhizobium</taxon>
    </lineage>
</organism>
<dbReference type="PANTHER" id="PTHR43284">
    <property type="entry name" value="ASPARAGINE SYNTHETASE (GLUTAMINE-HYDROLYZING)"/>
    <property type="match status" value="1"/>
</dbReference>
<sequence>MCGIAGFLADPSSRTSVDQLKSVAGAMDVSLEHRGPDDHGIWVDAEAGVALVHRRLSILDLSPAGHQPMHSADGRFVMVYNGEVYSHLPIRAEIEATGHRFRGHSDTEVLLESFARYGIRATADRLIGMFAIAIWDRQQRTLKLIRDRLGIKPIYWAKIGGLFMFGSELKALRQHPGWTPRIEPAAVASFMRHNYIPAPHTIYRDVHKLEPGTILTLEFGREPQIEKFWDARQVALDGLSNPLSGDEASLVEQLETLLVDAVRKRTMADVPLGAFLSGGIDSSTVVALMKAANVGPVKTFSIGFEQKAYNEAPHAAAIAKHLGTEHTELIATSQQALEVVPKLSEIFDEPFADSSQIPTYLVSAMTRKHVTVALSGDGGDELFSGYNRYQLTRRSWRMLSLVPAPARKALAAGLTSVSSERWNAIFDYLPEHSYPRLPGDKIHKFANVLGLNDADELYRKLISHWDPSRIAPGLSEARRILWDNTVRTDFPNLLDRMQFLDLVTYLPDDILTKVDRTSMAVALEARVPLLDHRVVEMAWRLPHSVKIRRGVSKWLLRQVLYRHVPRNLVERPKMGFAVPLDEWLRGPLRQWAENLLSEKRLRETDLFDVALIRRHWTEHLSRKRNWPYALWGVLMFEAWRERWE</sequence>
<feature type="site" description="Important for beta-aspartyl-AMP intermediate formation" evidence="10">
    <location>
        <position position="377"/>
    </location>
</feature>
<dbReference type="PROSITE" id="PS51278">
    <property type="entry name" value="GATASE_TYPE_2"/>
    <property type="match status" value="1"/>
</dbReference>
<evidence type="ECO:0000256" key="4">
    <source>
        <dbReference type="ARBA" id="ARBA00022741"/>
    </source>
</evidence>
<dbReference type="InterPro" id="IPR001962">
    <property type="entry name" value="Asn_synthase"/>
</dbReference>
<dbReference type="SUPFAM" id="SSF52402">
    <property type="entry name" value="Adenine nucleotide alpha hydrolases-like"/>
    <property type="match status" value="1"/>
</dbReference>
<feature type="binding site" evidence="9">
    <location>
        <position position="302"/>
    </location>
    <ligand>
        <name>ATP</name>
        <dbReference type="ChEBI" id="CHEBI:30616"/>
    </ligand>
</feature>
<dbReference type="Gene3D" id="3.40.50.620">
    <property type="entry name" value="HUPs"/>
    <property type="match status" value="1"/>
</dbReference>
<dbReference type="AlphaFoldDB" id="A0A4Q0QLF8"/>
<evidence type="ECO:0000256" key="8">
    <source>
        <dbReference type="PIRSR" id="PIRSR001589-1"/>
    </source>
</evidence>
<dbReference type="InterPro" id="IPR029055">
    <property type="entry name" value="Ntn_hydrolases_N"/>
</dbReference>
<dbReference type="InterPro" id="IPR006426">
    <property type="entry name" value="Asn_synth_AEB"/>
</dbReference>
<proteinExistence type="inferred from homology"/>
<keyword evidence="5 9" id="KW-0067">ATP-binding</keyword>
<dbReference type="EC" id="6.3.5.4" evidence="3"/>
<dbReference type="Gene3D" id="3.60.20.10">
    <property type="entry name" value="Glutamine Phosphoribosylpyrophosphate, subunit 1, domain 1"/>
    <property type="match status" value="1"/>
</dbReference>
<dbReference type="SUPFAM" id="SSF56235">
    <property type="entry name" value="N-terminal nucleophile aminohydrolases (Ntn hydrolases)"/>
    <property type="match status" value="1"/>
</dbReference>
<evidence type="ECO:0000259" key="11">
    <source>
        <dbReference type="PROSITE" id="PS51278"/>
    </source>
</evidence>
<keyword evidence="12" id="KW-0436">Ligase</keyword>
<feature type="active site" description="For GATase activity" evidence="8">
    <location>
        <position position="2"/>
    </location>
</feature>
<dbReference type="Proteomes" id="UP000290174">
    <property type="component" value="Unassembled WGS sequence"/>
</dbReference>
<name>A0A4Q0QLF8_9BRAD</name>